<feature type="chain" id="PRO_5026846608" description="LamG-like jellyroll fold domain-containing protein" evidence="1">
    <location>
        <begin position="28"/>
        <end position="278"/>
    </location>
</feature>
<dbReference type="SUPFAM" id="SSF49899">
    <property type="entry name" value="Concanavalin A-like lectins/glucanases"/>
    <property type="match status" value="1"/>
</dbReference>
<proteinExistence type="predicted"/>
<dbReference type="EMBL" id="CADCUJ010000031">
    <property type="protein sequence ID" value="CAA9339546.1"/>
    <property type="molecule type" value="Genomic_DNA"/>
</dbReference>
<protein>
    <recommendedName>
        <fullName evidence="3">LamG-like jellyroll fold domain-containing protein</fullName>
    </recommendedName>
</protein>
<dbReference type="Gene3D" id="2.60.120.200">
    <property type="match status" value="1"/>
</dbReference>
<dbReference type="InterPro" id="IPR013320">
    <property type="entry name" value="ConA-like_dom_sf"/>
</dbReference>
<keyword evidence="1" id="KW-0732">Signal</keyword>
<evidence type="ECO:0000256" key="1">
    <source>
        <dbReference type="SAM" id="SignalP"/>
    </source>
</evidence>
<gene>
    <name evidence="2" type="ORF">AVDCRST_MAG72-719</name>
</gene>
<reference evidence="2" key="1">
    <citation type="submission" date="2020-02" db="EMBL/GenBank/DDBJ databases">
        <authorList>
            <person name="Meier V. D."/>
        </authorList>
    </citation>
    <scope>NUCLEOTIDE SEQUENCE</scope>
    <source>
        <strain evidence="2">AVDCRST_MAG72</strain>
    </source>
</reference>
<accession>A0A6J4LQ26</accession>
<organism evidence="2">
    <name type="scientific">uncultured Nocardioidaceae bacterium</name>
    <dbReference type="NCBI Taxonomy" id="253824"/>
    <lineage>
        <taxon>Bacteria</taxon>
        <taxon>Bacillati</taxon>
        <taxon>Actinomycetota</taxon>
        <taxon>Actinomycetes</taxon>
        <taxon>Propionibacteriales</taxon>
        <taxon>Nocardioidaceae</taxon>
        <taxon>environmental samples</taxon>
    </lineage>
</organism>
<feature type="signal peptide" evidence="1">
    <location>
        <begin position="1"/>
        <end position="27"/>
    </location>
</feature>
<evidence type="ECO:0008006" key="3">
    <source>
        <dbReference type="Google" id="ProtNLM"/>
    </source>
</evidence>
<name>A0A6J4LQ26_9ACTN</name>
<dbReference type="AlphaFoldDB" id="A0A6J4LQ26"/>
<sequence>MRRSSAVGRLVLVLAALSVILAGQAAASFSATTSATTSSSVTSRYERTVLADRPAAFLQRGRDITGRGGNGVFVGAYRTTHLPNGDPAVAFAGRGQFLRFADRPAFRVTSRGVLTVEYWIRPDTLQFSDEEGSGYVYLLGKGDPGQHEWYGRMYSRVNAESRPNRLSGYAFNSSGGLGAGSYFQDAVVLGRWIHVVLVINSVHKSRQYPMGYTKIYKNGDLRDKDSLADYDIRPRSGDSPLRIGTGYRDSFFEGAVGDVAFYKYELSATRVRTHADAM</sequence>
<evidence type="ECO:0000313" key="2">
    <source>
        <dbReference type="EMBL" id="CAA9339546.1"/>
    </source>
</evidence>
<dbReference type="Pfam" id="PF13385">
    <property type="entry name" value="Laminin_G_3"/>
    <property type="match status" value="1"/>
</dbReference>